<keyword evidence="6 11" id="KW-0472">Membrane</keyword>
<gene>
    <name evidence="13" type="ORF">J437_LFUL012117</name>
</gene>
<dbReference type="InterPro" id="IPR000611">
    <property type="entry name" value="NPY_rcpt"/>
</dbReference>
<dbReference type="OrthoDB" id="9046662at2759"/>
<dbReference type="Pfam" id="PF00001">
    <property type="entry name" value="7tm_1"/>
    <property type="match status" value="2"/>
</dbReference>
<evidence type="ECO:0000256" key="4">
    <source>
        <dbReference type="ARBA" id="ARBA00022989"/>
    </source>
</evidence>
<comment type="similarity">
    <text evidence="2 9">Belongs to the G-protein coupled receptor 1 family.</text>
</comment>
<feature type="domain" description="G-protein coupled receptors family 1 profile" evidence="12">
    <location>
        <begin position="91"/>
        <end position="456"/>
    </location>
</feature>
<dbReference type="PROSITE" id="PS50262">
    <property type="entry name" value="G_PROTEIN_RECEP_F1_2"/>
    <property type="match status" value="1"/>
</dbReference>
<evidence type="ECO:0000259" key="12">
    <source>
        <dbReference type="PROSITE" id="PS50262"/>
    </source>
</evidence>
<dbReference type="Proteomes" id="UP000792457">
    <property type="component" value="Unassembled WGS sequence"/>
</dbReference>
<proteinExistence type="inferred from homology"/>
<evidence type="ECO:0000256" key="11">
    <source>
        <dbReference type="SAM" id="Phobius"/>
    </source>
</evidence>
<dbReference type="PANTHER" id="PTHR24235">
    <property type="entry name" value="NEUROPEPTIDE Y RECEPTOR"/>
    <property type="match status" value="1"/>
</dbReference>
<evidence type="ECO:0000256" key="6">
    <source>
        <dbReference type="ARBA" id="ARBA00023136"/>
    </source>
</evidence>
<sequence length="533" mass="57720">MLTVPPTFLQDSLEVDLDDEEAALYAGDGKARELRLWWGAGEAALLFNFSINEAYAVVREAQASRSRLLAPSAEAALIVVYSALIISGIASNALLCAVAARRWRRWRQRGRRRRRREAGTGGSGSALGIGRMAPAPRDLLVVNLAVADFSLCAVCMPFTLAALLRGRWTLGEALCKAVPAVQGFNILVSAGTIAAIAIDRYCTIVRATSRPRTVSQTEDEGSSGGETSRVIRRGCNRRFCMRWQCLGFNWAMDARTRVLVSVALIWLLSLGAAIPVAWFQEVERVAVGGVVVFEACVERWPSRGARAGYSLGVATVQFAIPALVLAGVHARISARLMRQSAPTSSTVTSASTAGNAEQRGLAAGRRKNIRRRHRRTTLILSAIAAVFAASWLPMTVFSLIWDLSPPPRLSSAAMAGHEWSNVFTSPSYSPPHRMYAVFAACHVAAMSSACTNPVLYGWLNTNFRREFAEIMPRVCTGRVRRPVSAVPIDASEAVSGRRDARRTSSTLVTAFSGRPTTVSYLPSISHVGKSEVV</sequence>
<feature type="transmembrane region" description="Helical" evidence="11">
    <location>
        <begin position="139"/>
        <end position="164"/>
    </location>
</feature>
<feature type="transmembrane region" description="Helical" evidence="11">
    <location>
        <begin position="258"/>
        <end position="279"/>
    </location>
</feature>
<accession>A0A8K0KLB5</accession>
<dbReference type="GO" id="GO:0016020">
    <property type="term" value="C:membrane"/>
    <property type="evidence" value="ECO:0007669"/>
    <property type="project" value="UniProtKB-SubCell"/>
</dbReference>
<reference evidence="13" key="2">
    <citation type="submission" date="2017-10" db="EMBL/GenBank/DDBJ databases">
        <title>Ladona fulva Genome sequencing and assembly.</title>
        <authorList>
            <person name="Murali S."/>
            <person name="Richards S."/>
            <person name="Bandaranaike D."/>
            <person name="Bellair M."/>
            <person name="Blankenburg K."/>
            <person name="Chao H."/>
            <person name="Dinh H."/>
            <person name="Doddapaneni H."/>
            <person name="Dugan-Rocha S."/>
            <person name="Elkadiri S."/>
            <person name="Gnanaolivu R."/>
            <person name="Hernandez B."/>
            <person name="Skinner E."/>
            <person name="Javaid M."/>
            <person name="Lee S."/>
            <person name="Li M."/>
            <person name="Ming W."/>
            <person name="Munidasa M."/>
            <person name="Muniz J."/>
            <person name="Nguyen L."/>
            <person name="Hughes D."/>
            <person name="Osuji N."/>
            <person name="Pu L.-L."/>
            <person name="Puazo M."/>
            <person name="Qu C."/>
            <person name="Quiroz J."/>
            <person name="Raj R."/>
            <person name="Weissenberger G."/>
            <person name="Xin Y."/>
            <person name="Zou X."/>
            <person name="Han Y."/>
            <person name="Worley K."/>
            <person name="Muzny D."/>
            <person name="Gibbs R."/>
        </authorList>
    </citation>
    <scope>NUCLEOTIDE SEQUENCE</scope>
    <source>
        <strain evidence="13">Sampled in the wild</strain>
    </source>
</reference>
<dbReference type="Gene3D" id="1.20.1070.10">
    <property type="entry name" value="Rhodopsin 7-helix transmembrane proteins"/>
    <property type="match status" value="1"/>
</dbReference>
<keyword evidence="7 9" id="KW-0675">Receptor</keyword>
<keyword evidence="3 9" id="KW-0812">Transmembrane</keyword>
<dbReference type="InterPro" id="IPR017452">
    <property type="entry name" value="GPCR_Rhodpsn_7TM"/>
</dbReference>
<organism evidence="13 14">
    <name type="scientific">Ladona fulva</name>
    <name type="common">Scarce chaser dragonfly</name>
    <name type="synonym">Libellula fulva</name>
    <dbReference type="NCBI Taxonomy" id="123851"/>
    <lineage>
        <taxon>Eukaryota</taxon>
        <taxon>Metazoa</taxon>
        <taxon>Ecdysozoa</taxon>
        <taxon>Arthropoda</taxon>
        <taxon>Hexapoda</taxon>
        <taxon>Insecta</taxon>
        <taxon>Pterygota</taxon>
        <taxon>Palaeoptera</taxon>
        <taxon>Odonata</taxon>
        <taxon>Epiprocta</taxon>
        <taxon>Anisoptera</taxon>
        <taxon>Libelluloidea</taxon>
        <taxon>Libellulidae</taxon>
        <taxon>Ladona</taxon>
    </lineage>
</organism>
<protein>
    <recommendedName>
        <fullName evidence="12">G-protein coupled receptors family 1 profile domain-containing protein</fullName>
    </recommendedName>
</protein>
<evidence type="ECO:0000256" key="8">
    <source>
        <dbReference type="ARBA" id="ARBA00023224"/>
    </source>
</evidence>
<evidence type="ECO:0000256" key="7">
    <source>
        <dbReference type="ARBA" id="ARBA00023170"/>
    </source>
</evidence>
<keyword evidence="14" id="KW-1185">Reference proteome</keyword>
<evidence type="ECO:0000313" key="13">
    <source>
        <dbReference type="EMBL" id="KAG8234358.1"/>
    </source>
</evidence>
<keyword evidence="4 11" id="KW-1133">Transmembrane helix</keyword>
<evidence type="ECO:0000256" key="5">
    <source>
        <dbReference type="ARBA" id="ARBA00023040"/>
    </source>
</evidence>
<feature type="transmembrane region" description="Helical" evidence="11">
    <location>
        <begin position="184"/>
        <end position="202"/>
    </location>
</feature>
<dbReference type="PROSITE" id="PS00237">
    <property type="entry name" value="G_PROTEIN_RECEP_F1_1"/>
    <property type="match status" value="1"/>
</dbReference>
<feature type="transmembrane region" description="Helical" evidence="11">
    <location>
        <begin position="307"/>
        <end position="328"/>
    </location>
</feature>
<dbReference type="PANTHER" id="PTHR24235:SF12">
    <property type="entry name" value="G-PROTEIN COUPLED RECEPTORS FAMILY 1 PROFILE DOMAIN-CONTAINING PROTEIN"/>
    <property type="match status" value="1"/>
</dbReference>
<dbReference type="AlphaFoldDB" id="A0A8K0KLB5"/>
<feature type="compositionally biased region" description="Low complexity" evidence="10">
    <location>
        <begin position="343"/>
        <end position="353"/>
    </location>
</feature>
<feature type="transmembrane region" description="Helical" evidence="11">
    <location>
        <begin position="435"/>
        <end position="459"/>
    </location>
</feature>
<name>A0A8K0KLB5_LADFU</name>
<evidence type="ECO:0000256" key="3">
    <source>
        <dbReference type="ARBA" id="ARBA00022692"/>
    </source>
</evidence>
<dbReference type="PRINTS" id="PR01012">
    <property type="entry name" value="NRPEPTIDEYR"/>
</dbReference>
<comment type="subcellular location">
    <subcellularLocation>
        <location evidence="1">Membrane</location>
        <topology evidence="1">Multi-pass membrane protein</topology>
    </subcellularLocation>
</comment>
<feature type="transmembrane region" description="Helical" evidence="11">
    <location>
        <begin position="376"/>
        <end position="401"/>
    </location>
</feature>
<reference evidence="13" key="1">
    <citation type="submission" date="2013-04" db="EMBL/GenBank/DDBJ databases">
        <authorList>
            <person name="Qu J."/>
            <person name="Murali S.C."/>
            <person name="Bandaranaike D."/>
            <person name="Bellair M."/>
            <person name="Blankenburg K."/>
            <person name="Chao H."/>
            <person name="Dinh H."/>
            <person name="Doddapaneni H."/>
            <person name="Downs B."/>
            <person name="Dugan-Rocha S."/>
            <person name="Elkadiri S."/>
            <person name="Gnanaolivu R.D."/>
            <person name="Hernandez B."/>
            <person name="Javaid M."/>
            <person name="Jayaseelan J.C."/>
            <person name="Lee S."/>
            <person name="Li M."/>
            <person name="Ming W."/>
            <person name="Munidasa M."/>
            <person name="Muniz J."/>
            <person name="Nguyen L."/>
            <person name="Ongeri F."/>
            <person name="Osuji N."/>
            <person name="Pu L.-L."/>
            <person name="Puazo M."/>
            <person name="Qu C."/>
            <person name="Quiroz J."/>
            <person name="Raj R."/>
            <person name="Weissenberger G."/>
            <person name="Xin Y."/>
            <person name="Zou X."/>
            <person name="Han Y."/>
            <person name="Richards S."/>
            <person name="Worley K."/>
            <person name="Muzny D."/>
            <person name="Gibbs R."/>
        </authorList>
    </citation>
    <scope>NUCLEOTIDE SEQUENCE</scope>
    <source>
        <strain evidence="13">Sampled in the wild</strain>
    </source>
</reference>
<keyword evidence="5 9" id="KW-0297">G-protein coupled receptor</keyword>
<evidence type="ECO:0000256" key="1">
    <source>
        <dbReference type="ARBA" id="ARBA00004141"/>
    </source>
</evidence>
<dbReference type="SUPFAM" id="SSF81321">
    <property type="entry name" value="Family A G protein-coupled receptor-like"/>
    <property type="match status" value="1"/>
</dbReference>
<evidence type="ECO:0000256" key="2">
    <source>
        <dbReference type="ARBA" id="ARBA00010663"/>
    </source>
</evidence>
<dbReference type="InterPro" id="IPR000276">
    <property type="entry name" value="GPCR_Rhodpsn"/>
</dbReference>
<dbReference type="GO" id="GO:0004983">
    <property type="term" value="F:neuropeptide Y receptor activity"/>
    <property type="evidence" value="ECO:0007669"/>
    <property type="project" value="InterPro"/>
</dbReference>
<feature type="transmembrane region" description="Helical" evidence="11">
    <location>
        <begin position="75"/>
        <end position="100"/>
    </location>
</feature>
<keyword evidence="8 9" id="KW-0807">Transducer</keyword>
<evidence type="ECO:0000313" key="14">
    <source>
        <dbReference type="Proteomes" id="UP000792457"/>
    </source>
</evidence>
<dbReference type="PRINTS" id="PR00237">
    <property type="entry name" value="GPCRRHODOPSN"/>
</dbReference>
<evidence type="ECO:0000256" key="10">
    <source>
        <dbReference type="SAM" id="MobiDB-lite"/>
    </source>
</evidence>
<comment type="caution">
    <text evidence="13">The sequence shown here is derived from an EMBL/GenBank/DDBJ whole genome shotgun (WGS) entry which is preliminary data.</text>
</comment>
<evidence type="ECO:0000256" key="9">
    <source>
        <dbReference type="RuleBase" id="RU000688"/>
    </source>
</evidence>
<feature type="region of interest" description="Disordered" evidence="10">
    <location>
        <begin position="343"/>
        <end position="367"/>
    </location>
</feature>
<dbReference type="EMBL" id="KZ308800">
    <property type="protein sequence ID" value="KAG8234358.1"/>
    <property type="molecule type" value="Genomic_DNA"/>
</dbReference>